<dbReference type="KEGG" id="mcn:Mcup_1343"/>
<keyword evidence="7" id="KW-1185">Reference proteome</keyword>
<proteinExistence type="predicted"/>
<evidence type="ECO:0000256" key="4">
    <source>
        <dbReference type="ARBA" id="ARBA00022898"/>
    </source>
</evidence>
<dbReference type="Proteomes" id="UP000007812">
    <property type="component" value="Chromosome"/>
</dbReference>
<dbReference type="eggNOG" id="arCOG00492">
    <property type="taxonomic scope" value="Archaea"/>
</dbReference>
<dbReference type="PANTHER" id="PTHR42790:SF19">
    <property type="entry name" value="KYNURENINE_ALPHA-AMINOADIPATE AMINOTRANSFERASE, MITOCHONDRIAL"/>
    <property type="match status" value="1"/>
</dbReference>
<sequence length="366" mass="42044">MQIDLSGEDPDPKLLPSEEVEKILCELFSDKEKNLLQVDKKEWIEAFRKEIAKFLQNRGFVIGEDELLITNGVKEGIYLLSDLFSQNSIGSEEPTSPDFISTMNFRGIRTQPVPWDEEGLMTEVLEKRLKALKIWADPIKYLYVTTVNNPTGLIMTRERKKTLLEIATDFDLTIVEDDTYGSLTYDITPQPSLKSLDKEDRVIYVSSLSKLIFPGIRLGVLVAQGENLKKLISLKKEINRRNSSLDQLVFNEMLRRGIVESLMEKSRLLYRRKRDLVFENIVEHFPSYVSCIKAKGGLSAFCRGERPLPLKELDIKVDLGEKFFFSPDRGSNSFRLSFSRVGEDEVGRAIRELGEAIRALERTFRY</sequence>
<dbReference type="Pfam" id="PF00155">
    <property type="entry name" value="Aminotran_1_2"/>
    <property type="match status" value="1"/>
</dbReference>
<dbReference type="GO" id="GO:0030170">
    <property type="term" value="F:pyridoxal phosphate binding"/>
    <property type="evidence" value="ECO:0007669"/>
    <property type="project" value="InterPro"/>
</dbReference>
<dbReference type="PANTHER" id="PTHR42790">
    <property type="entry name" value="AMINOTRANSFERASE"/>
    <property type="match status" value="1"/>
</dbReference>
<dbReference type="STRING" id="1006006.Mcup_1343"/>
<dbReference type="EMBL" id="CP002656">
    <property type="protein sequence ID" value="AEB95446.1"/>
    <property type="molecule type" value="Genomic_DNA"/>
</dbReference>
<dbReference type="GO" id="GO:0008483">
    <property type="term" value="F:transaminase activity"/>
    <property type="evidence" value="ECO:0007669"/>
    <property type="project" value="UniProtKB-KW"/>
</dbReference>
<evidence type="ECO:0000256" key="1">
    <source>
        <dbReference type="ARBA" id="ARBA00001933"/>
    </source>
</evidence>
<organism evidence="6 7">
    <name type="scientific">Metallosphaera cuprina (strain Ar-4)</name>
    <dbReference type="NCBI Taxonomy" id="1006006"/>
    <lineage>
        <taxon>Archaea</taxon>
        <taxon>Thermoproteota</taxon>
        <taxon>Thermoprotei</taxon>
        <taxon>Sulfolobales</taxon>
        <taxon>Sulfolobaceae</taxon>
        <taxon>Metallosphaera</taxon>
    </lineage>
</organism>
<evidence type="ECO:0000259" key="5">
    <source>
        <dbReference type="Pfam" id="PF00155"/>
    </source>
</evidence>
<name>F4FY73_METCR</name>
<dbReference type="InterPro" id="IPR015421">
    <property type="entry name" value="PyrdxlP-dep_Trfase_major"/>
</dbReference>
<feature type="domain" description="Aminotransferase class I/classII large" evidence="5">
    <location>
        <begin position="44"/>
        <end position="307"/>
    </location>
</feature>
<keyword evidence="3" id="KW-0808">Transferase</keyword>
<accession>F4FY73</accession>
<dbReference type="PATRIC" id="fig|1006006.8.peg.1338"/>
<protein>
    <submittedName>
        <fullName evidence="6">GntR family transcriptional regulator</fullName>
    </submittedName>
</protein>
<comment type="cofactor">
    <cofactor evidence="1">
        <name>pyridoxal 5'-phosphate</name>
        <dbReference type="ChEBI" id="CHEBI:597326"/>
    </cofactor>
</comment>
<dbReference type="InterPro" id="IPR050859">
    <property type="entry name" value="Class-I_PLP-dep_aminotransf"/>
</dbReference>
<dbReference type="RefSeq" id="WP_013737944.1">
    <property type="nucleotide sequence ID" value="NC_015435.1"/>
</dbReference>
<dbReference type="GO" id="GO:1901605">
    <property type="term" value="P:alpha-amino acid metabolic process"/>
    <property type="evidence" value="ECO:0007669"/>
    <property type="project" value="TreeGrafter"/>
</dbReference>
<dbReference type="GeneID" id="10493532"/>
<dbReference type="InterPro" id="IPR004839">
    <property type="entry name" value="Aminotransferase_I/II_large"/>
</dbReference>
<dbReference type="SUPFAM" id="SSF53383">
    <property type="entry name" value="PLP-dependent transferases"/>
    <property type="match status" value="1"/>
</dbReference>
<dbReference type="AlphaFoldDB" id="F4FY73"/>
<keyword evidence="2" id="KW-0032">Aminotransferase</keyword>
<evidence type="ECO:0000313" key="7">
    <source>
        <dbReference type="Proteomes" id="UP000007812"/>
    </source>
</evidence>
<gene>
    <name evidence="6" type="ordered locus">Mcup_1343</name>
</gene>
<dbReference type="OrthoDB" id="33635at2157"/>
<dbReference type="InterPro" id="IPR015424">
    <property type="entry name" value="PyrdxlP-dep_Trfase"/>
</dbReference>
<evidence type="ECO:0000256" key="3">
    <source>
        <dbReference type="ARBA" id="ARBA00022679"/>
    </source>
</evidence>
<evidence type="ECO:0000256" key="2">
    <source>
        <dbReference type="ARBA" id="ARBA00022576"/>
    </source>
</evidence>
<keyword evidence="4" id="KW-0663">Pyridoxal phosphate</keyword>
<dbReference type="Gene3D" id="3.40.640.10">
    <property type="entry name" value="Type I PLP-dependent aspartate aminotransferase-like (Major domain)"/>
    <property type="match status" value="1"/>
</dbReference>
<evidence type="ECO:0000313" key="6">
    <source>
        <dbReference type="EMBL" id="AEB95446.1"/>
    </source>
</evidence>
<dbReference type="CDD" id="cd00609">
    <property type="entry name" value="AAT_like"/>
    <property type="match status" value="1"/>
</dbReference>
<reference evidence="6 7" key="1">
    <citation type="journal article" date="2011" name="J. Bacteriol.">
        <title>Complete genome sequence of Metallosphaera cuprina, a metal sulfide-oxidizing archaeon from a hot spring.</title>
        <authorList>
            <person name="Liu L.J."/>
            <person name="You X.Y."/>
            <person name="Zheng H."/>
            <person name="Wang S."/>
            <person name="Jiang C.Y."/>
            <person name="Liu S.J."/>
        </authorList>
    </citation>
    <scope>NUCLEOTIDE SEQUENCE [LARGE SCALE GENOMIC DNA]</scope>
    <source>
        <strain evidence="6 7">Ar-4</strain>
    </source>
</reference>
<dbReference type="HOGENOM" id="CLU_017584_0_6_2"/>